<proteinExistence type="predicted"/>
<evidence type="ECO:0000256" key="1">
    <source>
        <dbReference type="SAM" id="MobiDB-lite"/>
    </source>
</evidence>
<dbReference type="Proteomes" id="UP000243459">
    <property type="component" value="Chromosome 5"/>
</dbReference>
<reference evidence="3" key="1">
    <citation type="journal article" date="2017" name="Nat. Commun.">
        <title>The asparagus genome sheds light on the origin and evolution of a young Y chromosome.</title>
        <authorList>
            <person name="Harkess A."/>
            <person name="Zhou J."/>
            <person name="Xu C."/>
            <person name="Bowers J.E."/>
            <person name="Van der Hulst R."/>
            <person name="Ayyampalayam S."/>
            <person name="Mercati F."/>
            <person name="Riccardi P."/>
            <person name="McKain M.R."/>
            <person name="Kakrana A."/>
            <person name="Tang H."/>
            <person name="Ray J."/>
            <person name="Groenendijk J."/>
            <person name="Arikit S."/>
            <person name="Mathioni S.M."/>
            <person name="Nakano M."/>
            <person name="Shan H."/>
            <person name="Telgmann-Rauber A."/>
            <person name="Kanno A."/>
            <person name="Yue Z."/>
            <person name="Chen H."/>
            <person name="Li W."/>
            <person name="Chen Y."/>
            <person name="Xu X."/>
            <person name="Zhang Y."/>
            <person name="Luo S."/>
            <person name="Chen H."/>
            <person name="Gao J."/>
            <person name="Mao Z."/>
            <person name="Pires J.C."/>
            <person name="Luo M."/>
            <person name="Kudrna D."/>
            <person name="Wing R.A."/>
            <person name="Meyers B.C."/>
            <person name="Yi K."/>
            <person name="Kong H."/>
            <person name="Lavrijsen P."/>
            <person name="Sunseri F."/>
            <person name="Falavigna A."/>
            <person name="Ye Y."/>
            <person name="Leebens-Mack J.H."/>
            <person name="Chen G."/>
        </authorList>
    </citation>
    <scope>NUCLEOTIDE SEQUENCE [LARGE SCALE GENOMIC DNA]</scope>
    <source>
        <strain evidence="3">cv. DH0086</strain>
    </source>
</reference>
<name>A0A5P1EVP2_ASPOF</name>
<evidence type="ECO:0000313" key="2">
    <source>
        <dbReference type="EMBL" id="ONK68190.1"/>
    </source>
</evidence>
<gene>
    <name evidence="2" type="ORF">A4U43_C05F8580</name>
</gene>
<organism evidence="2 3">
    <name type="scientific">Asparagus officinalis</name>
    <name type="common">Garden asparagus</name>
    <dbReference type="NCBI Taxonomy" id="4686"/>
    <lineage>
        <taxon>Eukaryota</taxon>
        <taxon>Viridiplantae</taxon>
        <taxon>Streptophyta</taxon>
        <taxon>Embryophyta</taxon>
        <taxon>Tracheophyta</taxon>
        <taxon>Spermatophyta</taxon>
        <taxon>Magnoliopsida</taxon>
        <taxon>Liliopsida</taxon>
        <taxon>Asparagales</taxon>
        <taxon>Asparagaceae</taxon>
        <taxon>Asparagoideae</taxon>
        <taxon>Asparagus</taxon>
    </lineage>
</organism>
<keyword evidence="3" id="KW-1185">Reference proteome</keyword>
<dbReference type="EMBL" id="CM007385">
    <property type="protein sequence ID" value="ONK68190.1"/>
    <property type="molecule type" value="Genomic_DNA"/>
</dbReference>
<accession>A0A5P1EVP2</accession>
<sequence length="120" mass="13805">MYREASEDKHSGYALDNFMSLRWSSKPEVNMASPQDGPSAKLKELTPNVMQMIEDTQRQIDHSLVNHNARTREEVVNFHQDSQIAKETINLEEMTYPSEDNSNATLEMPLLNLEQTRVPN</sequence>
<evidence type="ECO:0000313" key="3">
    <source>
        <dbReference type="Proteomes" id="UP000243459"/>
    </source>
</evidence>
<dbReference type="Gramene" id="ONK68190">
    <property type="protein sequence ID" value="ONK68190"/>
    <property type="gene ID" value="A4U43_C05F8580"/>
</dbReference>
<dbReference type="AlphaFoldDB" id="A0A5P1EVP2"/>
<feature type="region of interest" description="Disordered" evidence="1">
    <location>
        <begin position="95"/>
        <end position="120"/>
    </location>
</feature>
<protein>
    <submittedName>
        <fullName evidence="2">Uncharacterized protein</fullName>
    </submittedName>
</protein>